<dbReference type="EMBL" id="FOLE01000002">
    <property type="protein sequence ID" value="SFC02701.1"/>
    <property type="molecule type" value="Genomic_DNA"/>
</dbReference>
<feature type="domain" description="Nucleoporin POM152 Ig-like" evidence="2">
    <location>
        <begin position="479"/>
        <end position="549"/>
    </location>
</feature>
<dbReference type="InterPro" id="IPR056541">
    <property type="entry name" value="Ig-like_POM152"/>
</dbReference>
<dbReference type="PANTHER" id="PTHR28206:SF1">
    <property type="entry name" value="NUCLEOPORIN POM152"/>
    <property type="match status" value="1"/>
</dbReference>
<feature type="signal peptide" evidence="1">
    <location>
        <begin position="1"/>
        <end position="33"/>
    </location>
</feature>
<feature type="chain" id="PRO_5011435280" description="Nucleoporin POM152 Ig-like domain-containing protein" evidence="1">
    <location>
        <begin position="34"/>
        <end position="1054"/>
    </location>
</feature>
<dbReference type="OrthoDB" id="9813840at2"/>
<gene>
    <name evidence="3" type="ORF">SAMN05421780_102318</name>
</gene>
<protein>
    <recommendedName>
        <fullName evidence="2">Nucleoporin POM152 Ig-like domain-containing protein</fullName>
    </recommendedName>
</protein>
<dbReference type="AlphaFoldDB" id="A0A1I1FTS6"/>
<sequence length="1054" mass="106537">MKQLLQLLQLLQRTRWLAVVLLLWGMASQQASAQVAYNLEVRDTVRADTLYLTYKVTNTGAAFTFGNSNFPVNFNSAFVSAVDFANPKIHKRGKWDFANSAANYNLLTATTSQFAGQNRLIVNINQKTGGGTTGGVLLAAGATEVIAVIKFKITNCSASPTMQWLTTGAITDFNNNNIKTGATRIYPAITPTATTISLAPTLVESISGATSVCAGNIFHYRIKKEAGYTYSWFTTIVSSPLPTFSAHADSLGYDTVSVTIPAGATSGDIKVEATSGSCKDTAALAVTVNPSSSASFLTSDTTMCSGASRVMKVSLSGGTGTWNLVYNDGTSDINVTGITSSPYTFTISPTSTTIYTLKSVSSGGCASTVSGSATVTVNPLPVVSATPTSATVCSGSAPSIVLNSTGTTPTYSWTAALQSGSVTGFSLTGTSSTIAEALTGSGVVRYTITSSAGGCTSSAITVDVTVNPLPTATLSGSGSICSGGTTSLSVVLTGTGPWNLLYNDGTSNVTVNNILSSPHSISVSPTSTTTYTLVSVSDANCTGTVSGSATVTVNPLPVVSATPTSATVCSGSAPSIVLNSTGTTPTYSWTAALQSGSVTGFSLTGTSSTIAEALTGSGVVRYTITSSAGGCTSSAITVDVTVNPLPTATLSGSGSICSGGTTSLSVVLTGTGPWNLLYNDGTGNVTVNNILSSPHSISVSPTSTTTYTLVSVSDANCTGTVSGSAIVIVTPAPTLTAPPASVCQASTITLTASSSVDWSVTTTGDVQATFVSGTSAVSLLTGTSTATLQFGISTLGNATVTVTSGGCSNSYTIGVDAGAGLSLNLFLQGFYSGASIMTTDLSAGVPSILSDQYLATGTLPSAGEGVPTSLMRAGASVPAGAVDVIQIELRSGGATGPVAYTTYAWLMSDGSITDYKTGVGTNAIFPCSLLPNDYFIVVKHRNHLAIMSSTPVAFSAGSTASYNFTTSIGQVYGSGALDLDVGVVGMIAGDNRKDANNESNGDDFYDVSVATTNGTGFTGSGYFATDLNGTGVSNASDYNLSSTNNDNLYFSTVP</sequence>
<evidence type="ECO:0000313" key="4">
    <source>
        <dbReference type="Proteomes" id="UP000199514"/>
    </source>
</evidence>
<evidence type="ECO:0000313" key="3">
    <source>
        <dbReference type="EMBL" id="SFC02701.1"/>
    </source>
</evidence>
<dbReference type="InterPro" id="IPR037701">
    <property type="entry name" value="Pom152"/>
</dbReference>
<organism evidence="3 4">
    <name type="scientific">Flexibacter flexilis DSM 6793</name>
    <dbReference type="NCBI Taxonomy" id="927664"/>
    <lineage>
        <taxon>Bacteria</taxon>
        <taxon>Pseudomonadati</taxon>
        <taxon>Bacteroidota</taxon>
        <taxon>Cytophagia</taxon>
        <taxon>Cytophagales</taxon>
        <taxon>Flexibacteraceae</taxon>
        <taxon>Flexibacter</taxon>
    </lineage>
</organism>
<dbReference type="PANTHER" id="PTHR28206">
    <property type="entry name" value="NUCLEOPORIN POM152"/>
    <property type="match status" value="1"/>
</dbReference>
<proteinExistence type="predicted"/>
<dbReference type="RefSeq" id="WP_091508811.1">
    <property type="nucleotide sequence ID" value="NZ_FOLE01000002.1"/>
</dbReference>
<evidence type="ECO:0000259" key="2">
    <source>
        <dbReference type="Pfam" id="PF24312"/>
    </source>
</evidence>
<dbReference type="GO" id="GO:0017056">
    <property type="term" value="F:structural constituent of nuclear pore"/>
    <property type="evidence" value="ECO:0007669"/>
    <property type="project" value="InterPro"/>
</dbReference>
<keyword evidence="4" id="KW-1185">Reference proteome</keyword>
<dbReference type="GO" id="GO:0006999">
    <property type="term" value="P:nuclear pore organization"/>
    <property type="evidence" value="ECO:0007669"/>
    <property type="project" value="TreeGrafter"/>
</dbReference>
<accession>A0A1I1FTS6</accession>
<reference evidence="3 4" key="1">
    <citation type="submission" date="2016-10" db="EMBL/GenBank/DDBJ databases">
        <authorList>
            <person name="de Groot N.N."/>
        </authorList>
    </citation>
    <scope>NUCLEOTIDE SEQUENCE [LARGE SCALE GENOMIC DNA]</scope>
    <source>
        <strain evidence="3 4">DSM 6793</strain>
    </source>
</reference>
<evidence type="ECO:0000256" key="1">
    <source>
        <dbReference type="SAM" id="SignalP"/>
    </source>
</evidence>
<dbReference type="GO" id="GO:0006606">
    <property type="term" value="P:protein import into nucleus"/>
    <property type="evidence" value="ECO:0007669"/>
    <property type="project" value="TreeGrafter"/>
</dbReference>
<keyword evidence="1" id="KW-0732">Signal</keyword>
<dbReference type="STRING" id="927664.SAMN05421780_102318"/>
<feature type="domain" description="Nucleoporin POM152 Ig-like" evidence="2">
    <location>
        <begin position="655"/>
        <end position="722"/>
    </location>
</feature>
<name>A0A1I1FTS6_9BACT</name>
<dbReference type="Pfam" id="PF24312">
    <property type="entry name" value="Ig-like_POM152"/>
    <property type="match status" value="2"/>
</dbReference>
<dbReference type="Proteomes" id="UP000199514">
    <property type="component" value="Unassembled WGS sequence"/>
</dbReference>